<evidence type="ECO:0000313" key="5">
    <source>
        <dbReference type="Proteomes" id="UP000065511"/>
    </source>
</evidence>
<dbReference type="GO" id="GO:0008768">
    <property type="term" value="F:UDP-sugar diphosphatase activity"/>
    <property type="evidence" value="ECO:0007669"/>
    <property type="project" value="TreeGrafter"/>
</dbReference>
<dbReference type="InterPro" id="IPR006179">
    <property type="entry name" value="5_nucleotidase/apyrase"/>
</dbReference>
<dbReference type="AlphaFoldDB" id="A0A0S3KC98"/>
<accession>A0A0S3KC98</accession>
<feature type="domain" description="5'-Nucleotidase C-terminal" evidence="2">
    <location>
        <begin position="174"/>
        <end position="318"/>
    </location>
</feature>
<evidence type="ECO:0000313" key="3">
    <source>
        <dbReference type="EMBL" id="ALS01931.1"/>
    </source>
</evidence>
<dbReference type="Proteomes" id="UP000183039">
    <property type="component" value="Unassembled WGS sequence"/>
</dbReference>
<dbReference type="OrthoDB" id="9775118at2"/>
<dbReference type="Pfam" id="PF02872">
    <property type="entry name" value="5_nucleotid_C"/>
    <property type="match status" value="1"/>
</dbReference>
<dbReference type="GO" id="GO:0009166">
    <property type="term" value="P:nucleotide catabolic process"/>
    <property type="evidence" value="ECO:0007669"/>
    <property type="project" value="InterPro"/>
</dbReference>
<dbReference type="EMBL" id="JXLC01000019">
    <property type="protein sequence ID" value="OJG90449.1"/>
    <property type="molecule type" value="Genomic_DNA"/>
</dbReference>
<gene>
    <name evidence="3" type="ORF">ATZ33_11235</name>
    <name evidence="4" type="ORF">RV15_GL001140</name>
</gene>
<dbReference type="GO" id="GO:0000166">
    <property type="term" value="F:nucleotide binding"/>
    <property type="evidence" value="ECO:0007669"/>
    <property type="project" value="UniProtKB-KW"/>
</dbReference>
<reference evidence="3 5" key="2">
    <citation type="submission" date="2015-12" db="EMBL/GenBank/DDBJ databases">
        <authorList>
            <person name="Lauer A."/>
            <person name="Humrighouse B."/>
            <person name="Loparev V."/>
            <person name="Shewmaker P.L."/>
            <person name="Whitney A.M."/>
            <person name="McLaughlin R.W."/>
        </authorList>
    </citation>
    <scope>NUCLEOTIDE SEQUENCE [LARGE SCALE GENOMIC DNA]</scope>
    <source>
        <strain evidence="3 5">LMG 23085</strain>
    </source>
</reference>
<dbReference type="InterPro" id="IPR029052">
    <property type="entry name" value="Metallo-depent_PP-like"/>
</dbReference>
<dbReference type="SUPFAM" id="SSF56300">
    <property type="entry name" value="Metallo-dependent phosphatases"/>
    <property type="match status" value="1"/>
</dbReference>
<dbReference type="Proteomes" id="UP000065511">
    <property type="component" value="Chromosome"/>
</dbReference>
<keyword evidence="1" id="KW-0378">Hydrolase</keyword>
<dbReference type="InterPro" id="IPR008334">
    <property type="entry name" value="5'-Nucleotdase_C"/>
</dbReference>
<dbReference type="PANTHER" id="PTHR11575">
    <property type="entry name" value="5'-NUCLEOTIDASE-RELATED"/>
    <property type="match status" value="1"/>
</dbReference>
<comment type="similarity">
    <text evidence="1">Belongs to the 5'-nucleotidase family.</text>
</comment>
<sequence length="523" mass="57845">MTANQKKVRIGLIGIVTKNIPSLVSKKYHEEYSFLDEAETIAKYSKELQSQGVHTIVVIAHTGNGEAILNKLNSIAPDHSIDLYIDGHSHKEVNTTIGKTRIVQSLANGRAFSNVTGTITPETNDFIATPTAKIVPVNKTLTKDQAVESIVADADQRVSGLAKQTISHALSTDTITKKENLFKESPLGNLVADAQLFIANQEGFSVDAALVNSGSLRSDLLVNPDRSITYGNAIRVQPFNNPLYVVQLLGEQLLTVLNKQYQNNQKYTLQNAGISYSYTDSANSTQPFKLIDITKKDQSSIPPNQTVNVVVNEYIYTHDVFNPIFAQGQLLGILKATDTEAFIAYLTTQKEQQRPLDAKIDNRKNYIPFSGLTANTTVLDKDQTQTTYIATTELKEKKFPVDSIYYQVWSTKNGTDDLKTYTATALDNYRFSATIPIANHKTAGDYVVETYAMVNGEHKKIADNTFRVGQAKMSRQISNVNVLSGTFDIVLNVPHPKSVDKLNISVYPEKNPTMKKTMLPSNN</sequence>
<dbReference type="Gene3D" id="3.90.780.10">
    <property type="entry name" value="5'-Nucleotidase, C-terminal domain"/>
    <property type="match status" value="1"/>
</dbReference>
<dbReference type="Pfam" id="PF08481">
    <property type="entry name" value="GBS_Bsp-like"/>
    <property type="match status" value="1"/>
</dbReference>
<dbReference type="PANTHER" id="PTHR11575:SF24">
    <property type="entry name" value="5'-NUCLEOTIDASE"/>
    <property type="match status" value="1"/>
</dbReference>
<evidence type="ECO:0000256" key="1">
    <source>
        <dbReference type="RuleBase" id="RU362119"/>
    </source>
</evidence>
<dbReference type="KEGG" id="ess:ATZ33_11235"/>
<dbReference type="PRINTS" id="PR01607">
    <property type="entry name" value="APYRASEFAMLY"/>
</dbReference>
<reference evidence="4 6" key="1">
    <citation type="submission" date="2014-12" db="EMBL/GenBank/DDBJ databases">
        <title>Draft genome sequences of 29 type strains of Enterococci.</title>
        <authorList>
            <person name="Zhong Z."/>
            <person name="Sun Z."/>
            <person name="Liu W."/>
            <person name="Zhang W."/>
            <person name="Zhang H."/>
        </authorList>
    </citation>
    <scope>NUCLEOTIDE SEQUENCE [LARGE SCALE GENOMIC DNA]</scope>
    <source>
        <strain evidence="4 6">DSM 22801</strain>
    </source>
</reference>
<evidence type="ECO:0000313" key="6">
    <source>
        <dbReference type="Proteomes" id="UP000183039"/>
    </source>
</evidence>
<dbReference type="Gene3D" id="3.60.21.10">
    <property type="match status" value="1"/>
</dbReference>
<dbReference type="EMBL" id="CP013614">
    <property type="protein sequence ID" value="ALS01931.1"/>
    <property type="molecule type" value="Genomic_DNA"/>
</dbReference>
<dbReference type="GO" id="GO:0030288">
    <property type="term" value="C:outer membrane-bounded periplasmic space"/>
    <property type="evidence" value="ECO:0007669"/>
    <property type="project" value="TreeGrafter"/>
</dbReference>
<organism evidence="4 6">
    <name type="scientific">Enterococcus silesiacus</name>
    <dbReference type="NCBI Taxonomy" id="332949"/>
    <lineage>
        <taxon>Bacteria</taxon>
        <taxon>Bacillati</taxon>
        <taxon>Bacillota</taxon>
        <taxon>Bacilli</taxon>
        <taxon>Lactobacillales</taxon>
        <taxon>Enterococcaceae</taxon>
        <taxon>Enterococcus</taxon>
    </lineage>
</organism>
<keyword evidence="1" id="KW-0547">Nucleotide-binding</keyword>
<keyword evidence="5" id="KW-1185">Reference proteome</keyword>
<dbReference type="InterPro" id="IPR013688">
    <property type="entry name" value="GBS_Bsp-like"/>
</dbReference>
<dbReference type="RefSeq" id="WP_071878417.1">
    <property type="nucleotide sequence ID" value="NZ_JXLC01000019.1"/>
</dbReference>
<dbReference type="InterPro" id="IPR036907">
    <property type="entry name" value="5'-Nucleotdase_C_sf"/>
</dbReference>
<dbReference type="Gene3D" id="2.60.40.3760">
    <property type="match status" value="1"/>
</dbReference>
<protein>
    <recommendedName>
        <fullName evidence="2">5'-Nucleotidase C-terminal domain-containing protein</fullName>
    </recommendedName>
</protein>
<name>A0A0S3KC98_9ENTE</name>
<evidence type="ECO:0000313" key="4">
    <source>
        <dbReference type="EMBL" id="OJG90449.1"/>
    </source>
</evidence>
<dbReference type="SUPFAM" id="SSF55816">
    <property type="entry name" value="5'-nucleotidase (syn. UDP-sugar hydrolase), C-terminal domain"/>
    <property type="match status" value="1"/>
</dbReference>
<dbReference type="GO" id="GO:0008253">
    <property type="term" value="F:5'-nucleotidase activity"/>
    <property type="evidence" value="ECO:0007669"/>
    <property type="project" value="TreeGrafter"/>
</dbReference>
<evidence type="ECO:0000259" key="2">
    <source>
        <dbReference type="Pfam" id="PF02872"/>
    </source>
</evidence>
<proteinExistence type="inferred from homology"/>